<feature type="domain" description="RRM" evidence="4">
    <location>
        <begin position="204"/>
        <end position="281"/>
    </location>
</feature>
<reference evidence="5" key="2">
    <citation type="submission" date="2020-08" db="EMBL/GenBank/DDBJ databases">
        <title>Plant Genome Project.</title>
        <authorList>
            <person name="Zhang R.-G."/>
        </authorList>
    </citation>
    <scope>NUCLEOTIDE SEQUENCE</scope>
    <source>
        <strain evidence="5">Huo1</strain>
        <tissue evidence="5">Leaf</tissue>
    </source>
</reference>
<dbReference type="InterPro" id="IPR050886">
    <property type="entry name" value="RNA-binding_reg"/>
</dbReference>
<dbReference type="PANTHER" id="PTHR48024:SF9">
    <property type="entry name" value="UBP1-ASSOCIATED PROTEINS 1A-RELATED"/>
    <property type="match status" value="1"/>
</dbReference>
<dbReference type="GO" id="GO:0005634">
    <property type="term" value="C:nucleus"/>
    <property type="evidence" value="ECO:0007669"/>
    <property type="project" value="TreeGrafter"/>
</dbReference>
<evidence type="ECO:0000256" key="1">
    <source>
        <dbReference type="ARBA" id="ARBA00022884"/>
    </source>
</evidence>
<feature type="region of interest" description="Disordered" evidence="3">
    <location>
        <begin position="479"/>
        <end position="502"/>
    </location>
</feature>
<dbReference type="EMBL" id="PNBA02000021">
    <property type="protein sequence ID" value="KAG6386715.1"/>
    <property type="molecule type" value="Genomic_DNA"/>
</dbReference>
<sequence>MTRTKQSKRKPSNQEPPATPKIHKKIKKQKKSKPPKPVVHVSESGSDSDSDSVPASDPSTEIQTLLEPFSKEQLISLVIELSSSDDNIFSLVKAAADQDIGHRKIFIHGLGWDATRELVESIFGAYGEIEDLNVVADRETGKCKGYAFLTFKSFKSVKKLLKNPRVQVGNRLTSCQLASEGPPGPAAAGIVSQKQFSASDYPQRKIYVSNVPLNASPERLLAFFEKFGEIESGPKGMDPETGRFKGYAIFVFKTPEGAKKVLEEPVKFFEGGQLHCKKAAEGKGQVASGAASITTALQPVQPQMLAAVAAAQQVQNMALLGQQAGLVNPLYGGGLIGNANFGASMGGYYGMLGGGQGLGLGAYGVSGGGNSVPGLGSYGVSSGGNSVPGLGSYGVSSGGNSVPGLGAYGVSSSGNSVPGLGAYGVSGGGNSVPGLGAYGVSGGGNSVPGLGAYGVSGGSNSVTSGAMLQGLQFAYPGLQNGQSSSTLPKTPGAGGSSYSKKQ</sequence>
<organism evidence="5">
    <name type="scientific">Salvia splendens</name>
    <name type="common">Scarlet sage</name>
    <dbReference type="NCBI Taxonomy" id="180675"/>
    <lineage>
        <taxon>Eukaryota</taxon>
        <taxon>Viridiplantae</taxon>
        <taxon>Streptophyta</taxon>
        <taxon>Embryophyta</taxon>
        <taxon>Tracheophyta</taxon>
        <taxon>Spermatophyta</taxon>
        <taxon>Magnoliopsida</taxon>
        <taxon>eudicotyledons</taxon>
        <taxon>Gunneridae</taxon>
        <taxon>Pentapetalae</taxon>
        <taxon>asterids</taxon>
        <taxon>lamiids</taxon>
        <taxon>Lamiales</taxon>
        <taxon>Lamiaceae</taxon>
        <taxon>Nepetoideae</taxon>
        <taxon>Mentheae</taxon>
        <taxon>Salviinae</taxon>
        <taxon>Salvia</taxon>
        <taxon>Salvia subgen. Calosphace</taxon>
        <taxon>core Calosphace</taxon>
    </lineage>
</organism>
<dbReference type="AlphaFoldDB" id="A0A8X8W210"/>
<dbReference type="PANTHER" id="PTHR48024">
    <property type="entry name" value="GEO13361P1-RELATED"/>
    <property type="match status" value="1"/>
</dbReference>
<dbReference type="InterPro" id="IPR000504">
    <property type="entry name" value="RRM_dom"/>
</dbReference>
<gene>
    <name evidence="5" type="ORF">SASPL_151888</name>
</gene>
<name>A0A8X8W210_SALSN</name>
<feature type="region of interest" description="Disordered" evidence="3">
    <location>
        <begin position="1"/>
        <end position="61"/>
    </location>
</feature>
<keyword evidence="6" id="KW-1185">Reference proteome</keyword>
<feature type="compositionally biased region" description="Basic residues" evidence="3">
    <location>
        <begin position="21"/>
        <end position="34"/>
    </location>
</feature>
<protein>
    <recommendedName>
        <fullName evidence="4">RRM domain-containing protein</fullName>
    </recommendedName>
</protein>
<dbReference type="SMART" id="SM00360">
    <property type="entry name" value="RRM"/>
    <property type="match status" value="2"/>
</dbReference>
<proteinExistence type="predicted"/>
<evidence type="ECO:0000259" key="4">
    <source>
        <dbReference type="PROSITE" id="PS50102"/>
    </source>
</evidence>
<dbReference type="PROSITE" id="PS50102">
    <property type="entry name" value="RRM"/>
    <property type="match status" value="2"/>
</dbReference>
<evidence type="ECO:0000256" key="2">
    <source>
        <dbReference type="PROSITE-ProRule" id="PRU00176"/>
    </source>
</evidence>
<dbReference type="Proteomes" id="UP000298416">
    <property type="component" value="Unassembled WGS sequence"/>
</dbReference>
<keyword evidence="1 2" id="KW-0694">RNA-binding</keyword>
<dbReference type="OrthoDB" id="1875751at2759"/>
<feature type="compositionally biased region" description="Low complexity" evidence="3">
    <location>
        <begin position="38"/>
        <end position="59"/>
    </location>
</feature>
<dbReference type="Pfam" id="PF00076">
    <property type="entry name" value="RRM_1"/>
    <property type="match status" value="2"/>
</dbReference>
<evidence type="ECO:0000256" key="3">
    <source>
        <dbReference type="SAM" id="MobiDB-lite"/>
    </source>
</evidence>
<dbReference type="GO" id="GO:0003723">
    <property type="term" value="F:RNA binding"/>
    <property type="evidence" value="ECO:0007669"/>
    <property type="project" value="UniProtKB-UniRule"/>
</dbReference>
<reference evidence="5" key="1">
    <citation type="submission" date="2018-01" db="EMBL/GenBank/DDBJ databases">
        <authorList>
            <person name="Mao J.F."/>
        </authorList>
    </citation>
    <scope>NUCLEOTIDE SEQUENCE</scope>
    <source>
        <strain evidence="5">Huo1</strain>
        <tissue evidence="5">Leaf</tissue>
    </source>
</reference>
<evidence type="ECO:0000313" key="5">
    <source>
        <dbReference type="EMBL" id="KAG6386715.1"/>
    </source>
</evidence>
<feature type="domain" description="RRM" evidence="4">
    <location>
        <begin position="103"/>
        <end position="180"/>
    </location>
</feature>
<evidence type="ECO:0000313" key="6">
    <source>
        <dbReference type="Proteomes" id="UP000298416"/>
    </source>
</evidence>
<feature type="compositionally biased region" description="Basic residues" evidence="3">
    <location>
        <begin position="1"/>
        <end position="11"/>
    </location>
</feature>
<feature type="compositionally biased region" description="Polar residues" evidence="3">
    <location>
        <begin position="479"/>
        <end position="488"/>
    </location>
</feature>
<comment type="caution">
    <text evidence="5">The sequence shown here is derived from an EMBL/GenBank/DDBJ whole genome shotgun (WGS) entry which is preliminary data.</text>
</comment>
<accession>A0A8X8W210</accession>